<dbReference type="PANTHER" id="PTHR43415:SF5">
    <property type="entry name" value="ACETYLTRANSFERASE"/>
    <property type="match status" value="1"/>
</dbReference>
<dbReference type="InterPro" id="IPR000182">
    <property type="entry name" value="GNAT_dom"/>
</dbReference>
<name>A0A0M0L500_9BACI</name>
<dbReference type="PATRIC" id="fig|284581.3.peg.2038"/>
<dbReference type="OrthoDB" id="9795206at2"/>
<dbReference type="GO" id="GO:0016779">
    <property type="term" value="F:nucleotidyltransferase activity"/>
    <property type="evidence" value="ECO:0007669"/>
    <property type="project" value="UniProtKB-KW"/>
</dbReference>
<evidence type="ECO:0000259" key="1">
    <source>
        <dbReference type="PROSITE" id="PS51186"/>
    </source>
</evidence>
<sequence>MVTLRYFTKSDFQQLIKWVYTEEVLLQIAGGAFTYPLTPRQLKAYIKGANEEGSSSYIFTALENGTGRVIGHIAIGRIDYENGSGRIAKVLIGNPDGRKQGLGTSMVEEVLKFGFEQLGLHRISLGVFHSNITALRVYERIGFRQEGVLRDIKKVGENYWSLIEMSMLEHEWRERANLIETKGIIR</sequence>
<dbReference type="Pfam" id="PF13302">
    <property type="entry name" value="Acetyltransf_3"/>
    <property type="match status" value="1"/>
</dbReference>
<dbReference type="CDD" id="cd04301">
    <property type="entry name" value="NAT_SF"/>
    <property type="match status" value="1"/>
</dbReference>
<dbReference type="SUPFAM" id="SSF55729">
    <property type="entry name" value="Acyl-CoA N-acyltransferases (Nat)"/>
    <property type="match status" value="1"/>
</dbReference>
<feature type="domain" description="N-acetyltransferase" evidence="1">
    <location>
        <begin position="2"/>
        <end position="166"/>
    </location>
</feature>
<proteinExistence type="predicted"/>
<evidence type="ECO:0000313" key="2">
    <source>
        <dbReference type="EMBL" id="KOO46150.1"/>
    </source>
</evidence>
<accession>A0A0M0L500</accession>
<dbReference type="EMBL" id="LILC01000013">
    <property type="protein sequence ID" value="KOO46150.1"/>
    <property type="molecule type" value="Genomic_DNA"/>
</dbReference>
<gene>
    <name evidence="2" type="ORF">AMD01_09800</name>
</gene>
<keyword evidence="2" id="KW-0808">Transferase</keyword>
<dbReference type="RefSeq" id="WP_053401218.1">
    <property type="nucleotide sequence ID" value="NZ_JAMAUM010000005.1"/>
</dbReference>
<evidence type="ECO:0000313" key="3">
    <source>
        <dbReference type="Proteomes" id="UP000037558"/>
    </source>
</evidence>
<dbReference type="GO" id="GO:0016747">
    <property type="term" value="F:acyltransferase activity, transferring groups other than amino-acyl groups"/>
    <property type="evidence" value="ECO:0007669"/>
    <property type="project" value="InterPro"/>
</dbReference>
<protein>
    <submittedName>
        <fullName evidence="2">Aminoglycoside adenylyltransferase</fullName>
    </submittedName>
</protein>
<dbReference type="PANTHER" id="PTHR43415">
    <property type="entry name" value="SPERMIDINE N(1)-ACETYLTRANSFERASE"/>
    <property type="match status" value="1"/>
</dbReference>
<keyword evidence="3" id="KW-1185">Reference proteome</keyword>
<organism evidence="2 3">
    <name type="scientific">Priestia koreensis</name>
    <dbReference type="NCBI Taxonomy" id="284581"/>
    <lineage>
        <taxon>Bacteria</taxon>
        <taxon>Bacillati</taxon>
        <taxon>Bacillota</taxon>
        <taxon>Bacilli</taxon>
        <taxon>Bacillales</taxon>
        <taxon>Bacillaceae</taxon>
        <taxon>Priestia</taxon>
    </lineage>
</organism>
<dbReference type="Proteomes" id="UP000037558">
    <property type="component" value="Unassembled WGS sequence"/>
</dbReference>
<comment type="caution">
    <text evidence="2">The sequence shown here is derived from an EMBL/GenBank/DDBJ whole genome shotgun (WGS) entry which is preliminary data.</text>
</comment>
<dbReference type="PROSITE" id="PS51186">
    <property type="entry name" value="GNAT"/>
    <property type="match status" value="1"/>
</dbReference>
<dbReference type="InterPro" id="IPR016181">
    <property type="entry name" value="Acyl_CoA_acyltransferase"/>
</dbReference>
<keyword evidence="2" id="KW-0548">Nucleotidyltransferase</keyword>
<dbReference type="Gene3D" id="3.40.630.30">
    <property type="match status" value="1"/>
</dbReference>
<dbReference type="AlphaFoldDB" id="A0A0M0L500"/>
<dbReference type="STRING" id="284581.AMD01_09800"/>
<reference evidence="3" key="1">
    <citation type="submission" date="2015-08" db="EMBL/GenBank/DDBJ databases">
        <title>Fjat-14210 dsm16467.</title>
        <authorList>
            <person name="Liu B."/>
            <person name="Wang J."/>
            <person name="Zhu Y."/>
            <person name="Liu G."/>
            <person name="Chen Q."/>
            <person name="Chen Z."/>
            <person name="Lan J."/>
            <person name="Che J."/>
            <person name="Ge C."/>
            <person name="Shi H."/>
            <person name="Pan Z."/>
            <person name="Liu X."/>
        </authorList>
    </citation>
    <scope>NUCLEOTIDE SEQUENCE [LARGE SCALE GENOMIC DNA]</scope>
    <source>
        <strain evidence="3">DSM 16467</strain>
    </source>
</reference>